<dbReference type="PANTHER" id="PTHR11220">
    <property type="entry name" value="HEME-BINDING PROTEIN-RELATED"/>
    <property type="match status" value="1"/>
</dbReference>
<organism evidence="3 4">
    <name type="scientific">Actinidia rufa</name>
    <dbReference type="NCBI Taxonomy" id="165716"/>
    <lineage>
        <taxon>Eukaryota</taxon>
        <taxon>Viridiplantae</taxon>
        <taxon>Streptophyta</taxon>
        <taxon>Embryophyta</taxon>
        <taxon>Tracheophyta</taxon>
        <taxon>Spermatophyta</taxon>
        <taxon>Magnoliopsida</taxon>
        <taxon>eudicotyledons</taxon>
        <taxon>Gunneridae</taxon>
        <taxon>Pentapetalae</taxon>
        <taxon>asterids</taxon>
        <taxon>Ericales</taxon>
        <taxon>Actinidiaceae</taxon>
        <taxon>Actinidia</taxon>
    </lineage>
</organism>
<reference evidence="3 4" key="1">
    <citation type="submission" date="2019-07" db="EMBL/GenBank/DDBJ databases">
        <title>De Novo Assembly of kiwifruit Actinidia rufa.</title>
        <authorList>
            <person name="Sugita-Konishi S."/>
            <person name="Sato K."/>
            <person name="Mori E."/>
            <person name="Abe Y."/>
            <person name="Kisaki G."/>
            <person name="Hamano K."/>
            <person name="Suezawa K."/>
            <person name="Otani M."/>
            <person name="Fukuda T."/>
            <person name="Manabe T."/>
            <person name="Gomi K."/>
            <person name="Tabuchi M."/>
            <person name="Akimitsu K."/>
            <person name="Kataoka I."/>
        </authorList>
    </citation>
    <scope>NUCLEOTIDE SEQUENCE [LARGE SCALE GENOMIC DNA]</scope>
    <source>
        <strain evidence="4">cv. Fuchu</strain>
    </source>
</reference>
<proteinExistence type="inferred from homology"/>
<evidence type="ECO:0000256" key="2">
    <source>
        <dbReference type="SAM" id="MobiDB-lite"/>
    </source>
</evidence>
<feature type="region of interest" description="Disordered" evidence="2">
    <location>
        <begin position="1"/>
        <end position="101"/>
    </location>
</feature>
<sequence length="199" mass="22390">MGMVFRKNLRRNPKIRTNSIHRRLRDPQILAVRNRRDHVRSGPIQRRQGRRLQDPRQLHRRPGESPKHHAGEDRDDGTSDHPLGAGEDSDDGAGGDEGREGNKAVTMQFTLPAKYQVASEAPQPVDERVILREEGERTYGVFRFGGGASADVVAGKVAALRRSLERDGYKVVGEFLLGRYNPPWSLPAFRTNEVLLPIE</sequence>
<evidence type="ECO:0000256" key="1">
    <source>
        <dbReference type="ARBA" id="ARBA00009817"/>
    </source>
</evidence>
<protein>
    <submittedName>
        <fullName evidence="3">SOUL heme-binding family protein</fullName>
    </submittedName>
</protein>
<accession>A0A7J0E716</accession>
<gene>
    <name evidence="3" type="ORF">Acr_02g0005330</name>
</gene>
<dbReference type="PANTHER" id="PTHR11220:SF58">
    <property type="entry name" value="SOUL HEME-BINDING FAMILY PROTEIN"/>
    <property type="match status" value="1"/>
</dbReference>
<evidence type="ECO:0000313" key="3">
    <source>
        <dbReference type="EMBL" id="GFY82293.1"/>
    </source>
</evidence>
<dbReference type="Gene3D" id="3.20.80.10">
    <property type="entry name" value="Regulatory factor, effector binding domain"/>
    <property type="match status" value="1"/>
</dbReference>
<dbReference type="Proteomes" id="UP000585474">
    <property type="component" value="Unassembled WGS sequence"/>
</dbReference>
<comment type="caution">
    <text evidence="3">The sequence shown here is derived from an EMBL/GenBank/DDBJ whole genome shotgun (WGS) entry which is preliminary data.</text>
</comment>
<dbReference type="EMBL" id="BJWL01000002">
    <property type="protein sequence ID" value="GFY82293.1"/>
    <property type="molecule type" value="Genomic_DNA"/>
</dbReference>
<dbReference type="AlphaFoldDB" id="A0A7J0E716"/>
<dbReference type="InterPro" id="IPR006917">
    <property type="entry name" value="SOUL_heme-bd"/>
</dbReference>
<dbReference type="Pfam" id="PF04832">
    <property type="entry name" value="SOUL"/>
    <property type="match status" value="1"/>
</dbReference>
<name>A0A7J0E716_9ERIC</name>
<feature type="compositionally biased region" description="Basic residues" evidence="2">
    <location>
        <begin position="7"/>
        <end position="24"/>
    </location>
</feature>
<dbReference type="OrthoDB" id="6424451at2759"/>
<feature type="compositionally biased region" description="Basic and acidic residues" evidence="2">
    <location>
        <begin position="51"/>
        <end position="79"/>
    </location>
</feature>
<dbReference type="SUPFAM" id="SSF55136">
    <property type="entry name" value="Probable bacterial effector-binding domain"/>
    <property type="match status" value="1"/>
</dbReference>
<dbReference type="InterPro" id="IPR011256">
    <property type="entry name" value="Reg_factor_effector_dom_sf"/>
</dbReference>
<evidence type="ECO:0000313" key="4">
    <source>
        <dbReference type="Proteomes" id="UP000585474"/>
    </source>
</evidence>
<keyword evidence="4" id="KW-1185">Reference proteome</keyword>
<comment type="similarity">
    <text evidence="1">Belongs to the HEBP family.</text>
</comment>